<reference evidence="2" key="1">
    <citation type="submission" date="2020-04" db="EMBL/GenBank/DDBJ databases">
        <authorList>
            <person name="Neveu A P."/>
        </authorList>
    </citation>
    <scope>NUCLEOTIDE SEQUENCE</scope>
    <source>
        <tissue evidence="2">Whole embryo</tissue>
    </source>
</reference>
<keyword evidence="1" id="KW-1133">Transmembrane helix</keyword>
<dbReference type="EMBL" id="LR789005">
    <property type="protein sequence ID" value="CAB3264867.1"/>
    <property type="molecule type" value="mRNA"/>
</dbReference>
<organism evidence="2">
    <name type="scientific">Phallusia mammillata</name>
    <dbReference type="NCBI Taxonomy" id="59560"/>
    <lineage>
        <taxon>Eukaryota</taxon>
        <taxon>Metazoa</taxon>
        <taxon>Chordata</taxon>
        <taxon>Tunicata</taxon>
        <taxon>Ascidiacea</taxon>
        <taxon>Phlebobranchia</taxon>
        <taxon>Ascidiidae</taxon>
        <taxon>Phallusia</taxon>
    </lineage>
</organism>
<evidence type="ECO:0000313" key="2">
    <source>
        <dbReference type="EMBL" id="CAB3264867.1"/>
    </source>
</evidence>
<evidence type="ECO:0000256" key="1">
    <source>
        <dbReference type="SAM" id="Phobius"/>
    </source>
</evidence>
<feature type="transmembrane region" description="Helical" evidence="1">
    <location>
        <begin position="16"/>
        <end position="39"/>
    </location>
</feature>
<keyword evidence="2" id="KW-0328">Glycosyltransferase</keyword>
<dbReference type="PANTHER" id="PTHR21329:SF3">
    <property type="entry name" value="PHOSPHATIDYLINOSITOL N-ACETYLGLUCOSAMINYLTRANSFERASE SUBUNIT Q"/>
    <property type="match status" value="1"/>
</dbReference>
<feature type="transmembrane region" description="Helical" evidence="1">
    <location>
        <begin position="93"/>
        <end position="111"/>
    </location>
</feature>
<gene>
    <name evidence="2" type="primary">Pigq</name>
</gene>
<keyword evidence="1" id="KW-0812">Transmembrane</keyword>
<feature type="transmembrane region" description="Helical" evidence="1">
    <location>
        <begin position="271"/>
        <end position="298"/>
    </location>
</feature>
<keyword evidence="1" id="KW-0472">Membrane</keyword>
<sequence length="413" mass="47869">MLIENSNLQLPTAFKVSHSCIASSVLKLSFVLLFIVSVIEQTLSRLPVPKKPLSALRKIFSLSSFGSQFFVKVDLMKELTGHKKLCKVSKGDIVFGMFVDMCLGILFYQLVSGLNGTFDKYTFNMLMSSISYIGKEVQLIIEWLMGIPIGLKLNSPLNQFLGKFFLHHVQLWLEYIQMLLSTLNAKQEYFMHWPLFVSCFGLSLFVAFLSDVVSLLSFHIYCFYVYGARLYRLQFFGLMSFWRLFRGKKWNPLRQRVDTLQDTSEGENPRFFLGTLLFTILLFLLPTTALYYSIFAALRISIMFFQNLLAYTQKILCCFPWCTLMCRYFYPLTFPATAQINFVGTHNPIVFLPKDEYDQKDTNPPTTFNILIKPQMYSRVVSKALKKLNIHYGQFDLHFLFMALVTGKLLKWS</sequence>
<feature type="transmembrane region" description="Helical" evidence="1">
    <location>
        <begin position="221"/>
        <end position="245"/>
    </location>
</feature>
<keyword evidence="2" id="KW-0808">Transferase</keyword>
<accession>A0A6F9DN60</accession>
<dbReference type="GO" id="GO:0005783">
    <property type="term" value="C:endoplasmic reticulum"/>
    <property type="evidence" value="ECO:0007669"/>
    <property type="project" value="TreeGrafter"/>
</dbReference>
<dbReference type="InterPro" id="IPR007720">
    <property type="entry name" value="PigQ/GPI1"/>
</dbReference>
<dbReference type="AlphaFoldDB" id="A0A6F9DN60"/>
<feature type="transmembrane region" description="Helical" evidence="1">
    <location>
        <begin position="189"/>
        <end position="209"/>
    </location>
</feature>
<proteinExistence type="evidence at transcript level"/>
<name>A0A6F9DN60_9ASCI</name>
<dbReference type="GO" id="GO:0006506">
    <property type="term" value="P:GPI anchor biosynthetic process"/>
    <property type="evidence" value="ECO:0007669"/>
    <property type="project" value="InterPro"/>
</dbReference>
<dbReference type="Pfam" id="PF05024">
    <property type="entry name" value="Gpi1"/>
    <property type="match status" value="1"/>
</dbReference>
<dbReference type="GO" id="GO:0016757">
    <property type="term" value="F:glycosyltransferase activity"/>
    <property type="evidence" value="ECO:0007669"/>
    <property type="project" value="UniProtKB-KW"/>
</dbReference>
<dbReference type="PANTHER" id="PTHR21329">
    <property type="entry name" value="PHOSPHATIDYLINOSITOL N-ACETYLGLUCOSAMINYLTRANSFERASE SUBUNIT Q-RELATED"/>
    <property type="match status" value="1"/>
</dbReference>
<dbReference type="GO" id="GO:0016020">
    <property type="term" value="C:membrane"/>
    <property type="evidence" value="ECO:0007669"/>
    <property type="project" value="InterPro"/>
</dbReference>
<protein>
    <submittedName>
        <fullName evidence="2">Phosphatidylinositol N-acetylglucosaminyltransferase subunit Q-like</fullName>
    </submittedName>
</protein>